<keyword evidence="2" id="KW-0677">Repeat</keyword>
<feature type="region of interest" description="Disordered" evidence="3">
    <location>
        <begin position="132"/>
        <end position="153"/>
    </location>
</feature>
<dbReference type="PANTHER" id="PTHR15574">
    <property type="entry name" value="WD REPEAT DOMAIN-CONTAINING FAMILY"/>
    <property type="match status" value="1"/>
</dbReference>
<evidence type="ECO:0000256" key="2">
    <source>
        <dbReference type="ARBA" id="ARBA00022737"/>
    </source>
</evidence>
<keyword evidence="5" id="KW-1185">Reference proteome</keyword>
<dbReference type="PANTHER" id="PTHR15574:SF21">
    <property type="entry name" value="DDB1- AND CUL4-ASSOCIATED FACTOR 8"/>
    <property type="match status" value="1"/>
</dbReference>
<reference evidence="4" key="1">
    <citation type="journal article" date="2021" name="Proc. Natl. Acad. Sci. U.S.A.">
        <title>Three genomes in the algal genus Volvox reveal the fate of a haploid sex-determining region after a transition to homothallism.</title>
        <authorList>
            <person name="Yamamoto K."/>
            <person name="Hamaji T."/>
            <person name="Kawai-Toyooka H."/>
            <person name="Matsuzaki R."/>
            <person name="Takahashi F."/>
            <person name="Nishimura Y."/>
            <person name="Kawachi M."/>
            <person name="Noguchi H."/>
            <person name="Minakuchi Y."/>
            <person name="Umen J.G."/>
            <person name="Toyoda A."/>
            <person name="Nozaki H."/>
        </authorList>
    </citation>
    <scope>NUCLEOTIDE SEQUENCE</scope>
    <source>
        <strain evidence="4">NIES-3780</strain>
    </source>
</reference>
<proteinExistence type="predicted"/>
<dbReference type="EMBL" id="BNCO01000012">
    <property type="protein sequence ID" value="GIL52117.1"/>
    <property type="molecule type" value="Genomic_DNA"/>
</dbReference>
<evidence type="ECO:0000256" key="3">
    <source>
        <dbReference type="SAM" id="MobiDB-lite"/>
    </source>
</evidence>
<evidence type="ECO:0000313" key="4">
    <source>
        <dbReference type="EMBL" id="GIL52117.1"/>
    </source>
</evidence>
<dbReference type="AlphaFoldDB" id="A0A8J4B1F2"/>
<dbReference type="GO" id="GO:0080008">
    <property type="term" value="C:Cul4-RING E3 ubiquitin ligase complex"/>
    <property type="evidence" value="ECO:0007669"/>
    <property type="project" value="TreeGrafter"/>
</dbReference>
<dbReference type="Proteomes" id="UP000747399">
    <property type="component" value="Unassembled WGS sequence"/>
</dbReference>
<keyword evidence="1" id="KW-0853">WD repeat</keyword>
<comment type="caution">
    <text evidence="4">The sequence shown here is derived from an EMBL/GenBank/DDBJ whole genome shotgun (WGS) entry which is preliminary data.</text>
</comment>
<sequence>MGRAHKFALQHASPYDPAYGSAGGGGPPCFYSSGEDGDVCFFDLRVSDSQALGRMAATVMGWQDGGGGSSSAGPSPRRRTRQIIDLNAIHVNPARPWQLVVGGADEVTYLRRTTTMTCIFSDLQELRAAAEAAGDREAMGTATRKVAPGTTNP</sequence>
<name>A0A8J4B1F2_9CHLO</name>
<gene>
    <name evidence="4" type="ORF">Vafri_8049</name>
</gene>
<dbReference type="GO" id="GO:0005737">
    <property type="term" value="C:cytoplasm"/>
    <property type="evidence" value="ECO:0007669"/>
    <property type="project" value="TreeGrafter"/>
</dbReference>
<protein>
    <submittedName>
        <fullName evidence="4">Uncharacterized protein</fullName>
    </submittedName>
</protein>
<evidence type="ECO:0000313" key="5">
    <source>
        <dbReference type="Proteomes" id="UP000747399"/>
    </source>
</evidence>
<dbReference type="InterPro" id="IPR045151">
    <property type="entry name" value="DCAF8"/>
</dbReference>
<organism evidence="4 5">
    <name type="scientific">Volvox africanus</name>
    <dbReference type="NCBI Taxonomy" id="51714"/>
    <lineage>
        <taxon>Eukaryota</taxon>
        <taxon>Viridiplantae</taxon>
        <taxon>Chlorophyta</taxon>
        <taxon>core chlorophytes</taxon>
        <taxon>Chlorophyceae</taxon>
        <taxon>CS clade</taxon>
        <taxon>Chlamydomonadales</taxon>
        <taxon>Volvocaceae</taxon>
        <taxon>Volvox</taxon>
    </lineage>
</organism>
<evidence type="ECO:0000256" key="1">
    <source>
        <dbReference type="ARBA" id="ARBA00022574"/>
    </source>
</evidence>
<accession>A0A8J4B1F2</accession>